<proteinExistence type="predicted"/>
<organism evidence="2 3">
    <name type="scientific">Gordonia otitidis (strain DSM 44809 / CCUG 52243 / JCM 12355 / NBRC 100426 / IFM 10032)</name>
    <dbReference type="NCBI Taxonomy" id="1108044"/>
    <lineage>
        <taxon>Bacteria</taxon>
        <taxon>Bacillati</taxon>
        <taxon>Actinomycetota</taxon>
        <taxon>Actinomycetes</taxon>
        <taxon>Mycobacteriales</taxon>
        <taxon>Gordoniaceae</taxon>
        <taxon>Gordonia</taxon>
    </lineage>
</organism>
<feature type="domain" description="EAL" evidence="1">
    <location>
        <begin position="18"/>
        <end position="261"/>
    </location>
</feature>
<keyword evidence="3" id="KW-1185">Reference proteome</keyword>
<name>H5TJH4_GORO1</name>
<evidence type="ECO:0000313" key="2">
    <source>
        <dbReference type="EMBL" id="GAB33632.1"/>
    </source>
</evidence>
<dbReference type="EMBL" id="BAFB01000076">
    <property type="protein sequence ID" value="GAB33632.1"/>
    <property type="molecule type" value="Genomic_DNA"/>
</dbReference>
<sequence length="384" mass="41422">MSTDHRPPLVGQHTRPTDADLECAVDALIDRGGAPSLMFQPIAHLPQMNVAGYEVLSRFSCHPGAGPDRWFAAAQRIGREAELSALVLTKALSSRSQLPPRCFLSINISPEALLSDQVERLLGSGPLDRIVFELTEHSVVNDYHTVASAIANIRSLAGFVAVDDAGAGYASLRHILALRPDFVKLDSSLVQDLHRDQAKSALVEMFGEFASRIDAWLVAEGIEGQRDLHRLRQLGVPLGQGYLLGRPSESMQALAPETVDAAPTALAAPTETVAAFVDVGHTAGFDTSDAELRATLDSDSDTPAITLLDCYSRPVRLALRDGSRGVRRDHAMCVLSSSGHHEVLRRAMTRPLKRRFDPLVCCDEAGSYTGLIPIDRLIGALAAD</sequence>
<dbReference type="Gene3D" id="3.20.20.450">
    <property type="entry name" value="EAL domain"/>
    <property type="match status" value="1"/>
</dbReference>
<dbReference type="GO" id="GO:0071111">
    <property type="term" value="F:cyclic-guanylate-specific phosphodiesterase activity"/>
    <property type="evidence" value="ECO:0007669"/>
    <property type="project" value="InterPro"/>
</dbReference>
<dbReference type="STRING" id="1108044.GOOTI_076_00120"/>
<dbReference type="InterPro" id="IPR001633">
    <property type="entry name" value="EAL_dom"/>
</dbReference>
<dbReference type="SUPFAM" id="SSF141868">
    <property type="entry name" value="EAL domain-like"/>
    <property type="match status" value="1"/>
</dbReference>
<evidence type="ECO:0000259" key="1">
    <source>
        <dbReference type="PROSITE" id="PS50883"/>
    </source>
</evidence>
<dbReference type="InterPro" id="IPR050706">
    <property type="entry name" value="Cyclic-di-GMP_PDE-like"/>
</dbReference>
<dbReference type="RefSeq" id="WP_007237879.1">
    <property type="nucleotide sequence ID" value="NZ_BAFB01000076.1"/>
</dbReference>
<reference evidence="2" key="1">
    <citation type="submission" date="2012-02" db="EMBL/GenBank/DDBJ databases">
        <title>Whole genome shotgun sequence of Gordonia otitidis NBRC 100426.</title>
        <authorList>
            <person name="Yoshida I."/>
            <person name="Hosoyama A."/>
            <person name="Tsuchikane K."/>
            <person name="Katsumata H."/>
            <person name="Yamazaki S."/>
            <person name="Fujita N."/>
        </authorList>
    </citation>
    <scope>NUCLEOTIDE SEQUENCE [LARGE SCALE GENOMIC DNA]</scope>
    <source>
        <strain evidence="2">NBRC 100426</strain>
    </source>
</reference>
<gene>
    <name evidence="2" type="ORF">GOOTI_076_00120</name>
</gene>
<protein>
    <recommendedName>
        <fullName evidence="1">EAL domain-containing protein</fullName>
    </recommendedName>
</protein>
<evidence type="ECO:0000313" key="3">
    <source>
        <dbReference type="Proteomes" id="UP000005038"/>
    </source>
</evidence>
<dbReference type="CDD" id="cd01948">
    <property type="entry name" value="EAL"/>
    <property type="match status" value="1"/>
</dbReference>
<dbReference type="AlphaFoldDB" id="H5TJH4"/>
<dbReference type="Pfam" id="PF00563">
    <property type="entry name" value="EAL"/>
    <property type="match status" value="1"/>
</dbReference>
<dbReference type="PANTHER" id="PTHR33121">
    <property type="entry name" value="CYCLIC DI-GMP PHOSPHODIESTERASE PDEF"/>
    <property type="match status" value="1"/>
</dbReference>
<dbReference type="SMART" id="SM00052">
    <property type="entry name" value="EAL"/>
    <property type="match status" value="1"/>
</dbReference>
<comment type="caution">
    <text evidence="2">The sequence shown here is derived from an EMBL/GenBank/DDBJ whole genome shotgun (WGS) entry which is preliminary data.</text>
</comment>
<dbReference type="PROSITE" id="PS50883">
    <property type="entry name" value="EAL"/>
    <property type="match status" value="1"/>
</dbReference>
<accession>H5TJH4</accession>
<dbReference type="PANTHER" id="PTHR33121:SF76">
    <property type="entry name" value="SIGNALING PROTEIN"/>
    <property type="match status" value="1"/>
</dbReference>
<dbReference type="InterPro" id="IPR035919">
    <property type="entry name" value="EAL_sf"/>
</dbReference>
<dbReference type="Proteomes" id="UP000005038">
    <property type="component" value="Unassembled WGS sequence"/>
</dbReference>